<dbReference type="InterPro" id="IPR006554">
    <property type="entry name" value="Helicase-like_DEXD_c2"/>
</dbReference>
<protein>
    <submittedName>
        <fullName evidence="15">Rad3-related DNA helicase</fullName>
    </submittedName>
</protein>
<dbReference type="Gene3D" id="3.40.50.300">
    <property type="entry name" value="P-loop containing nucleotide triphosphate hydrolases"/>
    <property type="match status" value="2"/>
</dbReference>
<dbReference type="Proteomes" id="UP000184123">
    <property type="component" value="Unassembled WGS sequence"/>
</dbReference>
<keyword evidence="11" id="KW-0234">DNA repair</keyword>
<dbReference type="PROSITE" id="PS51193">
    <property type="entry name" value="HELICASE_ATP_BIND_2"/>
    <property type="match status" value="1"/>
</dbReference>
<evidence type="ECO:0000259" key="14">
    <source>
        <dbReference type="PROSITE" id="PS51193"/>
    </source>
</evidence>
<dbReference type="EMBL" id="FRCA01000008">
    <property type="protein sequence ID" value="SHM46715.1"/>
    <property type="molecule type" value="Genomic_DNA"/>
</dbReference>
<proteinExistence type="inferred from homology"/>
<dbReference type="InterPro" id="IPR027417">
    <property type="entry name" value="P-loop_NTPase"/>
</dbReference>
<evidence type="ECO:0000256" key="1">
    <source>
        <dbReference type="ARBA" id="ARBA00022485"/>
    </source>
</evidence>
<keyword evidence="12" id="KW-0413">Isomerase</keyword>
<dbReference type="SMART" id="SM00491">
    <property type="entry name" value="HELICc2"/>
    <property type="match status" value="1"/>
</dbReference>
<dbReference type="GO" id="GO:0046872">
    <property type="term" value="F:metal ion binding"/>
    <property type="evidence" value="ECO:0007669"/>
    <property type="project" value="UniProtKB-KW"/>
</dbReference>
<evidence type="ECO:0000256" key="13">
    <source>
        <dbReference type="ARBA" id="ARBA00038058"/>
    </source>
</evidence>
<accession>A0A1M7J181</accession>
<dbReference type="Gene3D" id="3.90.320.10">
    <property type="match status" value="1"/>
</dbReference>
<dbReference type="InterPro" id="IPR006555">
    <property type="entry name" value="ATP-dep_Helicase_C"/>
</dbReference>
<keyword evidence="7" id="KW-0067">ATP-binding</keyword>
<feature type="domain" description="Helicase ATP-binding" evidence="14">
    <location>
        <begin position="189"/>
        <end position="440"/>
    </location>
</feature>
<dbReference type="PANTHER" id="PTHR11472">
    <property type="entry name" value="DNA REPAIR DEAD HELICASE RAD3/XP-D SUBFAMILY MEMBER"/>
    <property type="match status" value="1"/>
</dbReference>
<keyword evidence="5" id="KW-0378">Hydrolase</keyword>
<keyword evidence="4" id="KW-0227">DNA damage</keyword>
<dbReference type="InterPro" id="IPR014013">
    <property type="entry name" value="Helic_SF1/SF2_ATP-bd_DinG/Rad3"/>
</dbReference>
<dbReference type="Pfam" id="PF13307">
    <property type="entry name" value="Helicase_C_2"/>
    <property type="match status" value="1"/>
</dbReference>
<evidence type="ECO:0000256" key="5">
    <source>
        <dbReference type="ARBA" id="ARBA00022801"/>
    </source>
</evidence>
<evidence type="ECO:0000313" key="15">
    <source>
        <dbReference type="EMBL" id="SHM46715.1"/>
    </source>
</evidence>
<comment type="similarity">
    <text evidence="13">Belongs to the helicase family. DinG subfamily.</text>
</comment>
<dbReference type="InterPro" id="IPR011604">
    <property type="entry name" value="PDDEXK-like_dom_sf"/>
</dbReference>
<evidence type="ECO:0000256" key="8">
    <source>
        <dbReference type="ARBA" id="ARBA00023004"/>
    </source>
</evidence>
<dbReference type="Pfam" id="PF06733">
    <property type="entry name" value="DEAD_2"/>
    <property type="match status" value="1"/>
</dbReference>
<dbReference type="GO" id="GO:0005524">
    <property type="term" value="F:ATP binding"/>
    <property type="evidence" value="ECO:0007669"/>
    <property type="project" value="UniProtKB-KW"/>
</dbReference>
<dbReference type="GO" id="GO:0006281">
    <property type="term" value="P:DNA repair"/>
    <property type="evidence" value="ECO:0007669"/>
    <property type="project" value="UniProtKB-KW"/>
</dbReference>
<dbReference type="InterPro" id="IPR045028">
    <property type="entry name" value="DinG/Rad3-like"/>
</dbReference>
<dbReference type="GO" id="GO:0016818">
    <property type="term" value="F:hydrolase activity, acting on acid anhydrides, in phosphorus-containing anhydrides"/>
    <property type="evidence" value="ECO:0007669"/>
    <property type="project" value="InterPro"/>
</dbReference>
<evidence type="ECO:0000256" key="9">
    <source>
        <dbReference type="ARBA" id="ARBA00023014"/>
    </source>
</evidence>
<keyword evidence="1" id="KW-0004">4Fe-4S</keyword>
<dbReference type="GO" id="GO:0003677">
    <property type="term" value="F:DNA binding"/>
    <property type="evidence" value="ECO:0007669"/>
    <property type="project" value="UniProtKB-KW"/>
</dbReference>
<dbReference type="SMART" id="SM00488">
    <property type="entry name" value="DEXDc2"/>
    <property type="match status" value="1"/>
</dbReference>
<evidence type="ECO:0000256" key="7">
    <source>
        <dbReference type="ARBA" id="ARBA00022840"/>
    </source>
</evidence>
<evidence type="ECO:0000256" key="10">
    <source>
        <dbReference type="ARBA" id="ARBA00023125"/>
    </source>
</evidence>
<dbReference type="SUPFAM" id="SSF52540">
    <property type="entry name" value="P-loop containing nucleoside triphosphate hydrolases"/>
    <property type="match status" value="1"/>
</dbReference>
<evidence type="ECO:0000256" key="4">
    <source>
        <dbReference type="ARBA" id="ARBA00022763"/>
    </source>
</evidence>
<evidence type="ECO:0000256" key="11">
    <source>
        <dbReference type="ARBA" id="ARBA00023204"/>
    </source>
</evidence>
<name>A0A1M7J181_9GAMM</name>
<organism evidence="15 16">
    <name type="scientific">Halomonas cupida</name>
    <dbReference type="NCBI Taxonomy" id="44933"/>
    <lineage>
        <taxon>Bacteria</taxon>
        <taxon>Pseudomonadati</taxon>
        <taxon>Pseudomonadota</taxon>
        <taxon>Gammaproteobacteria</taxon>
        <taxon>Oceanospirillales</taxon>
        <taxon>Halomonadaceae</taxon>
        <taxon>Halomonas</taxon>
    </lineage>
</organism>
<evidence type="ECO:0000256" key="6">
    <source>
        <dbReference type="ARBA" id="ARBA00022806"/>
    </source>
</evidence>
<reference evidence="15 16" key="1">
    <citation type="submission" date="2016-11" db="EMBL/GenBank/DDBJ databases">
        <authorList>
            <person name="Jaros S."/>
            <person name="Januszkiewicz K."/>
            <person name="Wedrychowicz H."/>
        </authorList>
    </citation>
    <scope>NUCLEOTIDE SEQUENCE [LARGE SCALE GENOMIC DNA]</scope>
    <source>
        <strain evidence="15 16">DSM 4740</strain>
    </source>
</reference>
<dbReference type="AlphaFoldDB" id="A0A1M7J181"/>
<dbReference type="STRING" id="44933.SAMN05660971_03064"/>
<evidence type="ECO:0000256" key="3">
    <source>
        <dbReference type="ARBA" id="ARBA00022741"/>
    </source>
</evidence>
<dbReference type="PANTHER" id="PTHR11472:SF34">
    <property type="entry name" value="REGULATOR OF TELOMERE ELONGATION HELICASE 1"/>
    <property type="match status" value="1"/>
</dbReference>
<keyword evidence="2" id="KW-0479">Metal-binding</keyword>
<dbReference type="GO" id="GO:0051539">
    <property type="term" value="F:4 iron, 4 sulfur cluster binding"/>
    <property type="evidence" value="ECO:0007669"/>
    <property type="project" value="UniProtKB-KW"/>
</dbReference>
<gene>
    <name evidence="15" type="ORF">SAMN05660971_03064</name>
</gene>
<evidence type="ECO:0000256" key="12">
    <source>
        <dbReference type="ARBA" id="ARBA00023235"/>
    </source>
</evidence>
<dbReference type="GO" id="GO:0003678">
    <property type="term" value="F:DNA helicase activity"/>
    <property type="evidence" value="ECO:0007669"/>
    <property type="project" value="InterPro"/>
</dbReference>
<keyword evidence="10" id="KW-0238">DNA-binding</keyword>
<keyword evidence="3" id="KW-0547">Nucleotide-binding</keyword>
<dbReference type="InterPro" id="IPR010614">
    <property type="entry name" value="RAD3-like_helicase_DEAD"/>
</dbReference>
<keyword evidence="8" id="KW-0408">Iron</keyword>
<sequence length="776" mass="87387">MWSGVMTDAVRVPGNESMPRVGVRALCDFTARRGDLDHRFTPSPSARDGLEGQARVVATRGEGYRAEVPVAEEVAGLRIQGRIDGVCRDGRTIEEIKTYRGRLERMADNQRALHWAQVRAYGALWCREQGLEEVTLVLVYVDSANWRETRLTETCQAEALWRELEQRCRNYRQWGESEVAHRRARDASLAQLAFPWPDFRPGQRELAETVYKAAATGRELLVEAPTGIGKTLGTLFPTLKAMPRHALDRLAFLTMKTPGRQVALDALRKLFPQPDAPLRVLELIARQKACEYPGRACHGDACPLAQGFYDRLPAAREAAATYAWLDREGLRDIASQHQLCPYYLGQEMARWSDVLVADVNHYFDTSALLHGLCRSEEWRMAVLIDEAHNLVDRARGMYSAGLDQRRMAGWHREAPQGVKRSLGRVVRCWQALIREQYDVDVAVPTAPEDTTHWRQLEALPEQLVGALQSASSAISDHLAEHPEDGSGMLTDCLFELLAFTRLAETFGDHSLCELTRQGRGRSQLAIVNLIPADFLAPRFSSASTCTLFSATLSPAHYQRDLLGLPQHTVWYEVASPFSAEQLEVRVCRHLSTRYRDRERSLPGIVETLADQYRRQPGHYLAFVSSFHYLQQLHEALAKAWPEIPLRRQQRSMSEEQRNQFVADFRPGGRGIALAVLGGAFAEGIDLPGDRLIGAFIATLGLPPREPRQEVLKQRLETRFGCGDDYAYRIPGLIKVVQAAGRVIRQPEDRGVVVLMDDRYASPEVQSRLPGWWRGAS</sequence>
<keyword evidence="9" id="KW-0411">Iron-sulfur</keyword>
<keyword evidence="6 15" id="KW-0347">Helicase</keyword>
<evidence type="ECO:0000313" key="16">
    <source>
        <dbReference type="Proteomes" id="UP000184123"/>
    </source>
</evidence>
<evidence type="ECO:0000256" key="2">
    <source>
        <dbReference type="ARBA" id="ARBA00022723"/>
    </source>
</evidence>